<feature type="transmembrane region" description="Helical" evidence="1">
    <location>
        <begin position="282"/>
        <end position="304"/>
    </location>
</feature>
<evidence type="ECO:0000313" key="2">
    <source>
        <dbReference type="EMBL" id="PXV87245.1"/>
    </source>
</evidence>
<evidence type="ECO:0008006" key="4">
    <source>
        <dbReference type="Google" id="ProtNLM"/>
    </source>
</evidence>
<dbReference type="RefSeq" id="WP_110291563.1">
    <property type="nucleotide sequence ID" value="NZ_QICS01000010.1"/>
</dbReference>
<sequence length="465" mass="53940">MNYTNNKDISIEELFWEIIQNWRMVIIFSLTFALILSGLTYIKDTNNYENMIKNQDENEEDTLTSEELNEIVTIKKSEEFLKNNINYITDSKLMNIDPYCTKVAIINYYIDSDYTSESSYETPLNNTNNFVNAYVKKLKSENLAKIVSECSNEKLDLVFAKELIKIYTDEDAIFTVEIVYDDILNLNDMIEKIKAEIEETNIEINQSIGSHNLKFLSEHICEETDFDLATMQKDQMESIYNLNEKINVLKSNLNEKQLKALEEEYIDENTLEISKPVLSKKYALIGGVLGITIACILVALRTLFSTKLTMPENILKVFNVKLLGYIKKDEEIRKRLFCHIDKMILKLKDGQRQKADVKLQIELLAGNIQLIWDKYNEENIYLTSSNIEYINDKIVQDIVAQLQKYGFKVKLGTDILENISSLKEMIQMKNVIIVEKLGCSKYSEIERELNKIRELEVNLLGGVII</sequence>
<protein>
    <recommendedName>
        <fullName evidence="4">Capsular polysaccharide biosynthesis protein</fullName>
    </recommendedName>
</protein>
<feature type="transmembrane region" description="Helical" evidence="1">
    <location>
        <begin position="22"/>
        <end position="42"/>
    </location>
</feature>
<keyword evidence="1" id="KW-0472">Membrane</keyword>
<dbReference type="PROSITE" id="PS00018">
    <property type="entry name" value="EF_HAND_1"/>
    <property type="match status" value="1"/>
</dbReference>
<dbReference type="Proteomes" id="UP000247523">
    <property type="component" value="Unassembled WGS sequence"/>
</dbReference>
<dbReference type="EMBL" id="QICS01000010">
    <property type="protein sequence ID" value="PXV87245.1"/>
    <property type="molecule type" value="Genomic_DNA"/>
</dbReference>
<evidence type="ECO:0000313" key="3">
    <source>
        <dbReference type="Proteomes" id="UP000247523"/>
    </source>
</evidence>
<dbReference type="AlphaFoldDB" id="A0A318EIR8"/>
<comment type="caution">
    <text evidence="2">The sequence shown here is derived from an EMBL/GenBank/DDBJ whole genome shotgun (WGS) entry which is preliminary data.</text>
</comment>
<keyword evidence="1" id="KW-0812">Transmembrane</keyword>
<evidence type="ECO:0000256" key="1">
    <source>
        <dbReference type="SAM" id="Phobius"/>
    </source>
</evidence>
<reference evidence="2 3" key="1">
    <citation type="submission" date="2018-05" db="EMBL/GenBank/DDBJ databases">
        <title>Genomic Encyclopedia of Type Strains, Phase IV (KMG-IV): sequencing the most valuable type-strain genomes for metagenomic binning, comparative biology and taxonomic classification.</title>
        <authorList>
            <person name="Goeker M."/>
        </authorList>
    </citation>
    <scope>NUCLEOTIDE SEQUENCE [LARGE SCALE GENOMIC DNA]</scope>
    <source>
        <strain evidence="2 3">DSM 28816</strain>
    </source>
</reference>
<accession>A0A318EIR8</accession>
<gene>
    <name evidence="2" type="ORF">C8E03_1106</name>
</gene>
<keyword evidence="1" id="KW-1133">Transmembrane helix</keyword>
<proteinExistence type="predicted"/>
<organism evidence="2 3">
    <name type="scientific">Lachnotalea glycerini</name>
    <dbReference type="NCBI Taxonomy" id="1763509"/>
    <lineage>
        <taxon>Bacteria</taxon>
        <taxon>Bacillati</taxon>
        <taxon>Bacillota</taxon>
        <taxon>Clostridia</taxon>
        <taxon>Lachnospirales</taxon>
        <taxon>Lachnospiraceae</taxon>
        <taxon>Lachnotalea</taxon>
    </lineage>
</organism>
<dbReference type="InterPro" id="IPR018247">
    <property type="entry name" value="EF_Hand_1_Ca_BS"/>
</dbReference>
<name>A0A318EIR8_9FIRM</name>